<evidence type="ECO:0000313" key="1">
    <source>
        <dbReference type="EMBL" id="ADD42983.1"/>
    </source>
</evidence>
<sequence length="163" mass="17634">MTAFAFRPMAEADLSDVVRWLPAGFDLAAARDKYLPWIRGEHPNHLTLILADGHPCGFAWHYRVGDHREYSLATGEPDAIGIDVIVGDPGVGDHAALLRQYLRQVVLTAHPDATRVISSPAADDLSAVRMLTGAGFTPLRDITVFPGEPAETLCAFTVGDTND</sequence>
<dbReference type="eggNOG" id="COG1670">
    <property type="taxonomic scope" value="Bacteria"/>
</dbReference>
<dbReference type="Gene3D" id="3.40.630.30">
    <property type="match status" value="1"/>
</dbReference>
<dbReference type="Pfam" id="PF13523">
    <property type="entry name" value="Acetyltransf_8"/>
    <property type="match status" value="1"/>
</dbReference>
<dbReference type="SUPFAM" id="SSF55729">
    <property type="entry name" value="Acyl-CoA N-acyltransferases (Nat)"/>
    <property type="match status" value="1"/>
</dbReference>
<evidence type="ECO:0000313" key="2">
    <source>
        <dbReference type="Proteomes" id="UP000000844"/>
    </source>
</evidence>
<dbReference type="STRING" id="446470.Snas_3317"/>
<organism evidence="1 2">
    <name type="scientific">Stackebrandtia nassauensis (strain DSM 44728 / CIP 108903 / NRRL B-16338 / NBRC 102104 / LLR-40K-21)</name>
    <dbReference type="NCBI Taxonomy" id="446470"/>
    <lineage>
        <taxon>Bacteria</taxon>
        <taxon>Bacillati</taxon>
        <taxon>Actinomycetota</taxon>
        <taxon>Actinomycetes</taxon>
        <taxon>Glycomycetales</taxon>
        <taxon>Glycomycetaceae</taxon>
        <taxon>Stackebrandtia</taxon>
    </lineage>
</organism>
<accession>D3PUH0</accession>
<reference evidence="1 2" key="1">
    <citation type="journal article" date="2009" name="Stand. Genomic Sci.">
        <title>Complete genome sequence of Stackebrandtia nassauensis type strain (LLR-40K-21).</title>
        <authorList>
            <person name="Munk C."/>
            <person name="Lapidus A."/>
            <person name="Copeland A."/>
            <person name="Jando M."/>
            <person name="Mayilraj S."/>
            <person name="Glavina Del Rio T."/>
            <person name="Nolan M."/>
            <person name="Chen F."/>
            <person name="Lucas S."/>
            <person name="Tice H."/>
            <person name="Cheng J.F."/>
            <person name="Han C."/>
            <person name="Detter J.C."/>
            <person name="Bruce D."/>
            <person name="Goodwin L."/>
            <person name="Chain P."/>
            <person name="Pitluck S."/>
            <person name="Goker M."/>
            <person name="Ovchinikova G."/>
            <person name="Pati A."/>
            <person name="Ivanova N."/>
            <person name="Mavromatis K."/>
            <person name="Chen A."/>
            <person name="Palaniappan K."/>
            <person name="Land M."/>
            <person name="Hauser L."/>
            <person name="Chang Y.J."/>
            <person name="Jeffries C.D."/>
            <person name="Bristow J."/>
            <person name="Eisen J.A."/>
            <person name="Markowitz V."/>
            <person name="Hugenholtz P."/>
            <person name="Kyrpides N.C."/>
            <person name="Klenk H.P."/>
        </authorList>
    </citation>
    <scope>NUCLEOTIDE SEQUENCE [LARGE SCALE GENOMIC DNA]</scope>
    <source>
        <strain evidence="2">DSM 44728 / CIP 108903 / NRRL B-16338 / NBRC 102104 / LLR-40K-21</strain>
    </source>
</reference>
<name>D3PUH0_STANL</name>
<dbReference type="EMBL" id="CP001778">
    <property type="protein sequence ID" value="ADD42983.1"/>
    <property type="molecule type" value="Genomic_DNA"/>
</dbReference>
<keyword evidence="2" id="KW-1185">Reference proteome</keyword>
<dbReference type="HOGENOM" id="CLU_1626056_0_0_11"/>
<protein>
    <submittedName>
        <fullName evidence="1">Uncharacterized protein</fullName>
    </submittedName>
</protein>
<gene>
    <name evidence="1" type="ordered locus">Snas_3317</name>
</gene>
<proteinExistence type="predicted"/>
<dbReference type="Proteomes" id="UP000000844">
    <property type="component" value="Chromosome"/>
</dbReference>
<dbReference type="AlphaFoldDB" id="D3PUH0"/>
<dbReference type="KEGG" id="sna:Snas_3317"/>
<dbReference type="InterPro" id="IPR016181">
    <property type="entry name" value="Acyl_CoA_acyltransferase"/>
</dbReference>